<proteinExistence type="predicted"/>
<sequence>MPALNVTFTDDEMATLRDQAAKEDVSMKALAHDAVLAEVHRRKVTAAAIRTARISAGLNKRLANK</sequence>
<dbReference type="Proteomes" id="UP000053669">
    <property type="component" value="Unassembled WGS sequence"/>
</dbReference>
<dbReference type="AlphaFoldDB" id="A0A117QW81"/>
<evidence type="ECO:0008006" key="3">
    <source>
        <dbReference type="Google" id="ProtNLM"/>
    </source>
</evidence>
<comment type="caution">
    <text evidence="1">The sequence shown here is derived from an EMBL/GenBank/DDBJ whole genome shotgun (WGS) entry which is preliminary data.</text>
</comment>
<name>A0A117QW81_9ACTN</name>
<evidence type="ECO:0000313" key="1">
    <source>
        <dbReference type="EMBL" id="KUN57720.1"/>
    </source>
</evidence>
<gene>
    <name evidence="1" type="ORF">AQJ46_46515</name>
</gene>
<dbReference type="EMBL" id="LMWU01000069">
    <property type="protein sequence ID" value="KUN57720.1"/>
    <property type="molecule type" value="Genomic_DNA"/>
</dbReference>
<reference evidence="1 2" key="1">
    <citation type="submission" date="2015-10" db="EMBL/GenBank/DDBJ databases">
        <title>Draft genome sequence of Streptomyces canus DSM 40017, type strain for the species Streptomyces canus.</title>
        <authorList>
            <person name="Ruckert C."/>
            <person name="Winkler A."/>
            <person name="Kalinowski J."/>
            <person name="Kampfer P."/>
            <person name="Glaeser S."/>
        </authorList>
    </citation>
    <scope>NUCLEOTIDE SEQUENCE [LARGE SCALE GENOMIC DNA]</scope>
    <source>
        <strain evidence="1 2">DSM 40017</strain>
    </source>
</reference>
<protein>
    <recommendedName>
        <fullName evidence="3">Antitoxin Phd</fullName>
    </recommendedName>
</protein>
<accession>A0A117QW81</accession>
<dbReference type="RefSeq" id="WP_059211403.1">
    <property type="nucleotide sequence ID" value="NZ_KQ948680.1"/>
</dbReference>
<organism evidence="1 2">
    <name type="scientific">Streptomyces canus</name>
    <dbReference type="NCBI Taxonomy" id="58343"/>
    <lineage>
        <taxon>Bacteria</taxon>
        <taxon>Bacillati</taxon>
        <taxon>Actinomycetota</taxon>
        <taxon>Actinomycetes</taxon>
        <taxon>Kitasatosporales</taxon>
        <taxon>Streptomycetaceae</taxon>
        <taxon>Streptomyces</taxon>
        <taxon>Streptomyces aurantiacus group</taxon>
    </lineage>
</organism>
<evidence type="ECO:0000313" key="2">
    <source>
        <dbReference type="Proteomes" id="UP000053669"/>
    </source>
</evidence>